<feature type="compositionally biased region" description="Basic residues" evidence="1">
    <location>
        <begin position="174"/>
        <end position="184"/>
    </location>
</feature>
<keyword evidence="3" id="KW-1185">Reference proteome</keyword>
<dbReference type="Gene3D" id="3.30.420.10">
    <property type="entry name" value="Ribonuclease H-like superfamily/Ribonuclease H"/>
    <property type="match status" value="1"/>
</dbReference>
<dbReference type="EMBL" id="JAOYFB010000002">
    <property type="protein sequence ID" value="KAK4007314.1"/>
    <property type="molecule type" value="Genomic_DNA"/>
</dbReference>
<accession>A0ABQ9Z392</accession>
<reference evidence="2 3" key="1">
    <citation type="journal article" date="2023" name="Nucleic Acids Res.">
        <title>The hologenome of Daphnia magna reveals possible DNA methylation and microbiome-mediated evolution of the host genome.</title>
        <authorList>
            <person name="Chaturvedi A."/>
            <person name="Li X."/>
            <person name="Dhandapani V."/>
            <person name="Marshall H."/>
            <person name="Kissane S."/>
            <person name="Cuenca-Cambronero M."/>
            <person name="Asole G."/>
            <person name="Calvet F."/>
            <person name="Ruiz-Romero M."/>
            <person name="Marangio P."/>
            <person name="Guigo R."/>
            <person name="Rago D."/>
            <person name="Mirbahai L."/>
            <person name="Eastwood N."/>
            <person name="Colbourne J.K."/>
            <person name="Zhou J."/>
            <person name="Mallon E."/>
            <person name="Orsini L."/>
        </authorList>
    </citation>
    <scope>NUCLEOTIDE SEQUENCE [LARGE SCALE GENOMIC DNA]</scope>
    <source>
        <strain evidence="2">LRV0_1</strain>
    </source>
</reference>
<sequence length="184" mass="21439">MLRKYMEQGFSKWEEVLSPVAFAYRNSIHSSTLETPYFYNHGRNPVVPIDQFLQKPANIIIPSDYKSQLMQRFHEAFVLVKANSTQATQQGTTQLVHVNRINPLYESMIWKEEPCVDFQGSRDHPIPPELTNELEVPPPTNEEYALQEEQDLIDLDAIQSIPLTRRSDNFKPPQRTKHRPRSHP</sequence>
<evidence type="ECO:0008006" key="4">
    <source>
        <dbReference type="Google" id="ProtNLM"/>
    </source>
</evidence>
<evidence type="ECO:0000313" key="3">
    <source>
        <dbReference type="Proteomes" id="UP001234178"/>
    </source>
</evidence>
<dbReference type="Proteomes" id="UP001234178">
    <property type="component" value="Unassembled WGS sequence"/>
</dbReference>
<feature type="region of interest" description="Disordered" evidence="1">
    <location>
        <begin position="157"/>
        <end position="184"/>
    </location>
</feature>
<name>A0ABQ9Z392_9CRUS</name>
<comment type="caution">
    <text evidence="2">The sequence shown here is derived from an EMBL/GenBank/DDBJ whole genome shotgun (WGS) entry which is preliminary data.</text>
</comment>
<gene>
    <name evidence="2" type="ORF">OUZ56_012474</name>
</gene>
<proteinExistence type="predicted"/>
<organism evidence="2 3">
    <name type="scientific">Daphnia magna</name>
    <dbReference type="NCBI Taxonomy" id="35525"/>
    <lineage>
        <taxon>Eukaryota</taxon>
        <taxon>Metazoa</taxon>
        <taxon>Ecdysozoa</taxon>
        <taxon>Arthropoda</taxon>
        <taxon>Crustacea</taxon>
        <taxon>Branchiopoda</taxon>
        <taxon>Diplostraca</taxon>
        <taxon>Cladocera</taxon>
        <taxon>Anomopoda</taxon>
        <taxon>Daphniidae</taxon>
        <taxon>Daphnia</taxon>
    </lineage>
</organism>
<protein>
    <recommendedName>
        <fullName evidence="4">Integrase catalytic domain-containing protein</fullName>
    </recommendedName>
</protein>
<evidence type="ECO:0000313" key="2">
    <source>
        <dbReference type="EMBL" id="KAK4007314.1"/>
    </source>
</evidence>
<dbReference type="InterPro" id="IPR036397">
    <property type="entry name" value="RNaseH_sf"/>
</dbReference>
<evidence type="ECO:0000256" key="1">
    <source>
        <dbReference type="SAM" id="MobiDB-lite"/>
    </source>
</evidence>